<proteinExistence type="inferred from homology"/>
<keyword evidence="2" id="KW-0472">Membrane</keyword>
<dbReference type="InterPro" id="IPR032816">
    <property type="entry name" value="VTT_dom"/>
</dbReference>
<dbReference type="STRING" id="201973.SAMN04488025_102110"/>
<feature type="domain" description="VTT" evidence="3">
    <location>
        <begin position="30"/>
        <end position="156"/>
    </location>
</feature>
<accession>A0A1I2KK86</accession>
<organism evidence="4 5">
    <name type="scientific">Planifilum fulgidum</name>
    <dbReference type="NCBI Taxonomy" id="201973"/>
    <lineage>
        <taxon>Bacteria</taxon>
        <taxon>Bacillati</taxon>
        <taxon>Bacillota</taxon>
        <taxon>Bacilli</taxon>
        <taxon>Bacillales</taxon>
        <taxon>Thermoactinomycetaceae</taxon>
        <taxon>Planifilum</taxon>
    </lineage>
</organism>
<dbReference type="PANTHER" id="PTHR42709">
    <property type="entry name" value="ALKALINE PHOSPHATASE LIKE PROTEIN"/>
    <property type="match status" value="1"/>
</dbReference>
<gene>
    <name evidence="4" type="ORF">SAMN04488025_102110</name>
</gene>
<dbReference type="Pfam" id="PF09335">
    <property type="entry name" value="VTT_dom"/>
    <property type="match status" value="1"/>
</dbReference>
<dbReference type="InterPro" id="IPR051311">
    <property type="entry name" value="DedA_domain"/>
</dbReference>
<keyword evidence="2" id="KW-1133">Transmembrane helix</keyword>
<name>A0A1I2KK86_9BACL</name>
<dbReference type="AlphaFoldDB" id="A0A1I2KK86"/>
<dbReference type="EMBL" id="FOOK01000002">
    <property type="protein sequence ID" value="SFF67364.1"/>
    <property type="molecule type" value="Genomic_DNA"/>
</dbReference>
<evidence type="ECO:0000259" key="3">
    <source>
        <dbReference type="Pfam" id="PF09335"/>
    </source>
</evidence>
<comment type="similarity">
    <text evidence="1">Belongs to the DedA family.</text>
</comment>
<protein>
    <submittedName>
        <fullName evidence="4">Membrane protein DedA, SNARE-associated domain</fullName>
    </submittedName>
</protein>
<evidence type="ECO:0000256" key="1">
    <source>
        <dbReference type="ARBA" id="ARBA00010792"/>
    </source>
</evidence>
<dbReference type="RefSeq" id="WP_092035550.1">
    <property type="nucleotide sequence ID" value="NZ_FOOK01000002.1"/>
</dbReference>
<keyword evidence="5" id="KW-1185">Reference proteome</keyword>
<feature type="transmembrane region" description="Helical" evidence="2">
    <location>
        <begin position="12"/>
        <end position="30"/>
    </location>
</feature>
<dbReference type="Proteomes" id="UP000198661">
    <property type="component" value="Unassembled WGS sequence"/>
</dbReference>
<feature type="transmembrane region" description="Helical" evidence="2">
    <location>
        <begin position="107"/>
        <end position="126"/>
    </location>
</feature>
<sequence>MEQTWAEFLLQYGYIGIVFFLILGIAGIPLPDEIFMTFIGYLSSEGKLNLYLTYISALSGSVGGITLSYVLGTRFGYPLLKRYGSKLFITRRRLRITQFLFRKYGNWVLFFGYFIPGVRHLTAYLAGISRLSYARFGLYAYCGAVVWCATFIGLGYVLGSSWELVFHFLNRLGPVFLLVLILAGGFLAWYCWSISQNRAGSSRPK</sequence>
<dbReference type="PANTHER" id="PTHR42709:SF9">
    <property type="entry name" value="ALKALINE PHOSPHATASE LIKE PROTEIN"/>
    <property type="match status" value="1"/>
</dbReference>
<dbReference type="OrthoDB" id="9782291at2"/>
<reference evidence="4 5" key="1">
    <citation type="submission" date="2016-10" db="EMBL/GenBank/DDBJ databases">
        <authorList>
            <person name="de Groot N.N."/>
        </authorList>
    </citation>
    <scope>NUCLEOTIDE SEQUENCE [LARGE SCALE GENOMIC DNA]</scope>
    <source>
        <strain evidence="4 5">DSM 44945</strain>
    </source>
</reference>
<dbReference type="GO" id="GO:0005886">
    <property type="term" value="C:plasma membrane"/>
    <property type="evidence" value="ECO:0007669"/>
    <property type="project" value="TreeGrafter"/>
</dbReference>
<feature type="transmembrane region" description="Helical" evidence="2">
    <location>
        <begin position="171"/>
        <end position="192"/>
    </location>
</feature>
<evidence type="ECO:0000313" key="5">
    <source>
        <dbReference type="Proteomes" id="UP000198661"/>
    </source>
</evidence>
<keyword evidence="2" id="KW-0812">Transmembrane</keyword>
<evidence type="ECO:0000256" key="2">
    <source>
        <dbReference type="SAM" id="Phobius"/>
    </source>
</evidence>
<feature type="transmembrane region" description="Helical" evidence="2">
    <location>
        <begin position="51"/>
        <end position="71"/>
    </location>
</feature>
<evidence type="ECO:0000313" key="4">
    <source>
        <dbReference type="EMBL" id="SFF67364.1"/>
    </source>
</evidence>
<feature type="transmembrane region" description="Helical" evidence="2">
    <location>
        <begin position="138"/>
        <end position="159"/>
    </location>
</feature>